<name>A0A1F6Y6I8_9BACT</name>
<comment type="caution">
    <text evidence="5">The sequence shown here is derived from an EMBL/GenBank/DDBJ whole genome shotgun (WGS) entry which is preliminary data.</text>
</comment>
<keyword evidence="2" id="KW-0456">Lyase</keyword>
<organism evidence="5 6">
    <name type="scientific">Candidatus Nomurabacteria bacterium RIFCSPLOWO2_02_FULL_40_67</name>
    <dbReference type="NCBI Taxonomy" id="1801787"/>
    <lineage>
        <taxon>Bacteria</taxon>
        <taxon>Candidatus Nomuraibacteriota</taxon>
    </lineage>
</organism>
<keyword evidence="5" id="KW-0670">Pyruvate</keyword>
<evidence type="ECO:0000256" key="2">
    <source>
        <dbReference type="ARBA" id="ARBA00023239"/>
    </source>
</evidence>
<keyword evidence="3" id="KW-0120">Carbon dioxide fixation</keyword>
<dbReference type="SUPFAM" id="SSF51621">
    <property type="entry name" value="Phosphoenolpyruvate/pyruvate domain"/>
    <property type="match status" value="1"/>
</dbReference>
<dbReference type="NCBIfam" id="TIGR02751">
    <property type="entry name" value="PEPCase_arch"/>
    <property type="match status" value="1"/>
</dbReference>
<evidence type="ECO:0000256" key="1">
    <source>
        <dbReference type="ARBA" id="ARBA00022842"/>
    </source>
</evidence>
<protein>
    <recommendedName>
        <fullName evidence="4">Phosphoenolpyruvate carboxylase</fullName>
        <ecNumber evidence="4">4.1.1.31</ecNumber>
    </recommendedName>
</protein>
<dbReference type="EMBL" id="MFVL01000008">
    <property type="protein sequence ID" value="OGJ01987.1"/>
    <property type="molecule type" value="Genomic_DNA"/>
</dbReference>
<dbReference type="GO" id="GO:0015977">
    <property type="term" value="P:carbon fixation"/>
    <property type="evidence" value="ECO:0007669"/>
    <property type="project" value="UniProtKB-KW"/>
</dbReference>
<dbReference type="AlphaFoldDB" id="A0A1F6Y6I8"/>
<dbReference type="EC" id="4.1.1.31" evidence="4"/>
<evidence type="ECO:0000256" key="4">
    <source>
        <dbReference type="NCBIfam" id="TIGR02751"/>
    </source>
</evidence>
<dbReference type="GO" id="GO:0006099">
    <property type="term" value="P:tricarboxylic acid cycle"/>
    <property type="evidence" value="ECO:0007669"/>
    <property type="project" value="InterPro"/>
</dbReference>
<dbReference type="Pfam" id="PF14010">
    <property type="entry name" value="PEPcase_2"/>
    <property type="match status" value="1"/>
</dbReference>
<keyword evidence="1" id="KW-0460">Magnesium</keyword>
<dbReference type="InterPro" id="IPR015813">
    <property type="entry name" value="Pyrv/PenolPyrv_kinase-like_dom"/>
</dbReference>
<proteinExistence type="predicted"/>
<gene>
    <name evidence="5" type="ORF">A3I23_03380</name>
</gene>
<dbReference type="InterPro" id="IPR007566">
    <property type="entry name" value="PEP_COase_arc-type"/>
</dbReference>
<evidence type="ECO:0000313" key="5">
    <source>
        <dbReference type="EMBL" id="OGJ01987.1"/>
    </source>
</evidence>
<evidence type="ECO:0000256" key="3">
    <source>
        <dbReference type="ARBA" id="ARBA00023300"/>
    </source>
</evidence>
<dbReference type="Proteomes" id="UP000177693">
    <property type="component" value="Unassembled WGS sequence"/>
</dbReference>
<dbReference type="GO" id="GO:0008964">
    <property type="term" value="F:phosphoenolpyruvate carboxylase activity"/>
    <property type="evidence" value="ECO:0007669"/>
    <property type="project" value="UniProtKB-UniRule"/>
</dbReference>
<accession>A0A1F6Y6I8</accession>
<reference evidence="5 6" key="1">
    <citation type="journal article" date="2016" name="Nat. Commun.">
        <title>Thousands of microbial genomes shed light on interconnected biogeochemical processes in an aquifer system.</title>
        <authorList>
            <person name="Anantharaman K."/>
            <person name="Brown C.T."/>
            <person name="Hug L.A."/>
            <person name="Sharon I."/>
            <person name="Castelle C.J."/>
            <person name="Probst A.J."/>
            <person name="Thomas B.C."/>
            <person name="Singh A."/>
            <person name="Wilkins M.J."/>
            <person name="Karaoz U."/>
            <person name="Brodie E.L."/>
            <person name="Williams K.H."/>
            <person name="Hubbard S.S."/>
            <person name="Banfield J.F."/>
        </authorList>
    </citation>
    <scope>NUCLEOTIDE SEQUENCE [LARGE SCALE GENOMIC DNA]</scope>
</reference>
<sequence length="500" mass="58557">MIKIPKTMATQHPDNAKAPYWEKDGNGFISSKEETIECVDAFRNLGVEEFMWDWEGKFTDEAIVDRLFHYYFDYFKKHPLGLKKRLTFRIPNIWQEKGYSLIRALMVVLTSEDFARDLKFHFPPLFEVILPMTENAEQLIFIQKSFRELAQLKSKMFSKFRQNTEYVRIIPLFEGVDTQIKAKEILRRYLRLHKKTFGFVPSFLRVFIARSDPAMVSGLVPTVLANKIILSDLRELEKETGIRFFPILGAGSLPFRGGLSPLTIKKFCLEYPGVNTITIQSAFRYDYPLRKVRQAIKYYNKKYFGQSPIISKPERKKIIDIIAIFKKKYQFSFDKIILDLEFLFKSFPPRRERHLHIGLLSYGRKIKKMTLPRAITFTGSFYSLGIPPEFLGIGGFIKLKPKDFALLDKHYKNYINDLIQAGKFLNWKNLKKLSQKNRGWEEIADDLKKVENILKIKFGSWNKKGIRYSKLTSLLLRPKISHKEIQKLISQTGVLRKSLG</sequence>
<dbReference type="PIRSF" id="PIRSF006677">
    <property type="entry name" value="UCP006677"/>
    <property type="match status" value="1"/>
</dbReference>
<evidence type="ECO:0000313" key="6">
    <source>
        <dbReference type="Proteomes" id="UP000177693"/>
    </source>
</evidence>